<accession>A0ACC2HIR7</accession>
<protein>
    <submittedName>
        <fullName evidence="1">Uncharacterized protein</fullName>
    </submittedName>
</protein>
<dbReference type="Proteomes" id="UP001157502">
    <property type="component" value="Chromosome 2"/>
</dbReference>
<evidence type="ECO:0000313" key="1">
    <source>
        <dbReference type="EMBL" id="KAJ8015645.1"/>
    </source>
</evidence>
<evidence type="ECO:0000313" key="2">
    <source>
        <dbReference type="Proteomes" id="UP001157502"/>
    </source>
</evidence>
<dbReference type="EMBL" id="CM055729">
    <property type="protein sequence ID" value="KAJ8015645.1"/>
    <property type="molecule type" value="Genomic_DNA"/>
</dbReference>
<proteinExistence type="predicted"/>
<sequence>MEPNPSCSFFSIREARVALGLPGVRPRWRRKPPGGGLGIFLQVRDQLSGCDSSESPWAEDGFRSGDKPLSLSVTHLFFSSWWRATKPTWAESHPPADRAWSGDPQPAPPAGYASIENDPERQLPGLSYAERSCRKKAPRSLFGKWGDEVLNLNTGLPQAPCVFE</sequence>
<name>A0ACC2HIR7_DALPE</name>
<keyword evidence="2" id="KW-1185">Reference proteome</keyword>
<organism evidence="1 2">
    <name type="scientific">Dallia pectoralis</name>
    <name type="common">Alaska blackfish</name>
    <dbReference type="NCBI Taxonomy" id="75939"/>
    <lineage>
        <taxon>Eukaryota</taxon>
        <taxon>Metazoa</taxon>
        <taxon>Chordata</taxon>
        <taxon>Craniata</taxon>
        <taxon>Vertebrata</taxon>
        <taxon>Euteleostomi</taxon>
        <taxon>Actinopterygii</taxon>
        <taxon>Neopterygii</taxon>
        <taxon>Teleostei</taxon>
        <taxon>Protacanthopterygii</taxon>
        <taxon>Esociformes</taxon>
        <taxon>Umbridae</taxon>
        <taxon>Dallia</taxon>
    </lineage>
</organism>
<gene>
    <name evidence="1" type="ORF">DPEC_G00028270</name>
</gene>
<reference evidence="1" key="1">
    <citation type="submission" date="2021-05" db="EMBL/GenBank/DDBJ databases">
        <authorList>
            <person name="Pan Q."/>
            <person name="Jouanno E."/>
            <person name="Zahm M."/>
            <person name="Klopp C."/>
            <person name="Cabau C."/>
            <person name="Louis A."/>
            <person name="Berthelot C."/>
            <person name="Parey E."/>
            <person name="Roest Crollius H."/>
            <person name="Montfort J."/>
            <person name="Robinson-Rechavi M."/>
            <person name="Bouchez O."/>
            <person name="Lampietro C."/>
            <person name="Lopez Roques C."/>
            <person name="Donnadieu C."/>
            <person name="Postlethwait J."/>
            <person name="Bobe J."/>
            <person name="Dillon D."/>
            <person name="Chandos A."/>
            <person name="von Hippel F."/>
            <person name="Guiguen Y."/>
        </authorList>
    </citation>
    <scope>NUCLEOTIDE SEQUENCE</scope>
    <source>
        <strain evidence="1">YG-Jan2019</strain>
    </source>
</reference>
<comment type="caution">
    <text evidence="1">The sequence shown here is derived from an EMBL/GenBank/DDBJ whole genome shotgun (WGS) entry which is preliminary data.</text>
</comment>